<dbReference type="Pfam" id="PF14907">
    <property type="entry name" value="NTP_transf_5"/>
    <property type="match status" value="1"/>
</dbReference>
<organism evidence="1 2">
    <name type="scientific">Brachybacterium equifaecis</name>
    <dbReference type="NCBI Taxonomy" id="2910770"/>
    <lineage>
        <taxon>Bacteria</taxon>
        <taxon>Bacillati</taxon>
        <taxon>Actinomycetota</taxon>
        <taxon>Actinomycetes</taxon>
        <taxon>Micrococcales</taxon>
        <taxon>Dermabacteraceae</taxon>
        <taxon>Brachybacterium</taxon>
    </lineage>
</organism>
<comment type="caution">
    <text evidence="1">The sequence shown here is derived from an EMBL/GenBank/DDBJ whole genome shotgun (WGS) entry which is preliminary data.</text>
</comment>
<dbReference type="EMBL" id="JAKNCJ010000002">
    <property type="protein sequence ID" value="MCL6423228.1"/>
    <property type="molecule type" value="Genomic_DNA"/>
</dbReference>
<dbReference type="RefSeq" id="WP_249737316.1">
    <property type="nucleotide sequence ID" value="NZ_JAKNCJ010000002.1"/>
</dbReference>
<name>A0ABT0R198_9MICO</name>
<keyword evidence="2" id="KW-1185">Reference proteome</keyword>
<proteinExistence type="predicted"/>
<evidence type="ECO:0000313" key="1">
    <source>
        <dbReference type="EMBL" id="MCL6423228.1"/>
    </source>
</evidence>
<gene>
    <name evidence="1" type="ORF">Bequi_07490</name>
</gene>
<evidence type="ECO:0000313" key="2">
    <source>
        <dbReference type="Proteomes" id="UP001203761"/>
    </source>
</evidence>
<dbReference type="Proteomes" id="UP001203761">
    <property type="component" value="Unassembled WGS sequence"/>
</dbReference>
<reference evidence="1" key="1">
    <citation type="submission" date="2022-02" db="EMBL/GenBank/DDBJ databases">
        <authorList>
            <person name="Lee M."/>
            <person name="Kim S.-J."/>
            <person name="Jung M.-Y."/>
        </authorList>
    </citation>
    <scope>NUCLEOTIDE SEQUENCE</scope>
    <source>
        <strain evidence="1">JHP9</strain>
    </source>
</reference>
<protein>
    <submittedName>
        <fullName evidence="1">Nucleotidyltransferase family protein</fullName>
    </submittedName>
</protein>
<accession>A0ABT0R198</accession>
<dbReference type="InterPro" id="IPR039498">
    <property type="entry name" value="NTP_transf_5"/>
</dbReference>
<sequence length="282" mass="31478">MTAPLAVPTDVLLRLSHACLEHVAGGAGVRILHVKGVSLHPELSAGRGASSDCDVLVDPAGVSALVQELLDQGWEQRTHFEQGSVFGHAATFYSPVWGTVDLHRHFPGLEADPARTFEEFWSRRETVELGGWDCAVPDLVSQRLLLLVHAARDAMGRRDGDLASAWTALDDAERAQLDALADRLGARVPLAIVTGRPERARGLHGKHLWEAVHRDANPTEVWRARLRDARGVRERVRVLLSAAHVNRDHLEIRLGHPPTPEELRREWWERWPRGLRRLGRRG</sequence>